<accession>A0A1A9ZZ85</accession>
<organism evidence="2 3">
    <name type="scientific">Glossina pallidipes</name>
    <name type="common">Tsetse fly</name>
    <dbReference type="NCBI Taxonomy" id="7398"/>
    <lineage>
        <taxon>Eukaryota</taxon>
        <taxon>Metazoa</taxon>
        <taxon>Ecdysozoa</taxon>
        <taxon>Arthropoda</taxon>
        <taxon>Hexapoda</taxon>
        <taxon>Insecta</taxon>
        <taxon>Pterygota</taxon>
        <taxon>Neoptera</taxon>
        <taxon>Endopterygota</taxon>
        <taxon>Diptera</taxon>
        <taxon>Brachycera</taxon>
        <taxon>Muscomorpha</taxon>
        <taxon>Hippoboscoidea</taxon>
        <taxon>Glossinidae</taxon>
        <taxon>Glossina</taxon>
    </lineage>
</organism>
<feature type="domain" description="Fibronectin type-III" evidence="1">
    <location>
        <begin position="1"/>
        <end position="77"/>
    </location>
</feature>
<evidence type="ECO:0000259" key="1">
    <source>
        <dbReference type="PROSITE" id="PS50853"/>
    </source>
</evidence>
<dbReference type="InterPro" id="IPR013783">
    <property type="entry name" value="Ig-like_fold"/>
</dbReference>
<reference evidence="2" key="2">
    <citation type="submission" date="2020-05" db="UniProtKB">
        <authorList>
            <consortium name="EnsemblMetazoa"/>
        </authorList>
    </citation>
    <scope>IDENTIFICATION</scope>
    <source>
        <strain evidence="2">IAEA</strain>
    </source>
</reference>
<name>A0A1A9ZZ85_GLOPL</name>
<evidence type="ECO:0000313" key="3">
    <source>
        <dbReference type="Proteomes" id="UP000092445"/>
    </source>
</evidence>
<keyword evidence="3" id="KW-1185">Reference proteome</keyword>
<dbReference type="VEuPathDB" id="VectorBase:GPAI029521"/>
<evidence type="ECO:0000313" key="2">
    <source>
        <dbReference type="EnsemblMetazoa" id="GPAI029521-PA"/>
    </source>
</evidence>
<dbReference type="STRING" id="7398.A0A1A9ZZ85"/>
<reference evidence="3" key="1">
    <citation type="submission" date="2014-03" db="EMBL/GenBank/DDBJ databases">
        <authorList>
            <person name="Aksoy S."/>
            <person name="Warren W."/>
            <person name="Wilson R.K."/>
        </authorList>
    </citation>
    <scope>NUCLEOTIDE SEQUENCE [LARGE SCALE GENOMIC DNA]</scope>
    <source>
        <strain evidence="3">IAEA</strain>
    </source>
</reference>
<dbReference type="EnsemblMetazoa" id="GPAI029521-RA">
    <property type="protein sequence ID" value="GPAI029521-PA"/>
    <property type="gene ID" value="GPAI029521"/>
</dbReference>
<dbReference type="Proteomes" id="UP000092445">
    <property type="component" value="Unassembled WGS sequence"/>
</dbReference>
<dbReference type="Pfam" id="PF00041">
    <property type="entry name" value="fn3"/>
    <property type="match status" value="1"/>
</dbReference>
<dbReference type="InterPro" id="IPR036116">
    <property type="entry name" value="FN3_sf"/>
</dbReference>
<dbReference type="SUPFAM" id="SSF49265">
    <property type="entry name" value="Fibronectin type III"/>
    <property type="match status" value="1"/>
</dbReference>
<dbReference type="CDD" id="cd00063">
    <property type="entry name" value="FN3"/>
    <property type="match status" value="1"/>
</dbReference>
<proteinExistence type="predicted"/>
<dbReference type="PROSITE" id="PS50853">
    <property type="entry name" value="FN3"/>
    <property type="match status" value="1"/>
</dbReference>
<dbReference type="AlphaFoldDB" id="A0A1A9ZZ85"/>
<dbReference type="InterPro" id="IPR003961">
    <property type="entry name" value="FN3_dom"/>
</dbReference>
<protein>
    <submittedName>
        <fullName evidence="2">Fibronectin type-III domain-containing protein</fullName>
    </submittedName>
</protein>
<dbReference type="Gene3D" id="2.60.40.10">
    <property type="entry name" value="Immunoglobulins"/>
    <property type="match status" value="1"/>
</dbReference>
<sequence>MGNISIHMRKRKSSVTQVGENGQWDQVSPIQTKSNVTSYQVTELIPFTVYSFRLKAVNKLGISPPSKESYYIVTLREVGEDRLWLVTIEFTTEFSISCLRHTSANVLRYRVEKYVQLLMFSNETKPRASNMNWAGCPLRWQLREESATQARPWIGLMINDEELIYLINAARAQYYRNNLMIITTSS</sequence>